<protein>
    <recommendedName>
        <fullName evidence="3">Reverse transcriptase domain-containing protein</fullName>
    </recommendedName>
</protein>
<name>A0A2H3BUY5_9AGAR</name>
<sequence>KTEILPIGVPSHRNAVHHHRNSAGLDMTGFQIPEKIGIAMDGEAVRTLGAWVGNGIKQADVWTRTLDKIEENLDRWDLGHPTMEGRRRLIVLMIVGGMTQYLAKVQGTPDIEQRLERRTQKFLWVTRIE</sequence>
<dbReference type="STRING" id="1076256.A0A2H3BUY5"/>
<evidence type="ECO:0008006" key="3">
    <source>
        <dbReference type="Google" id="ProtNLM"/>
    </source>
</evidence>
<gene>
    <name evidence="1" type="ORF">ARMSODRAFT_887817</name>
</gene>
<evidence type="ECO:0000313" key="2">
    <source>
        <dbReference type="Proteomes" id="UP000218334"/>
    </source>
</evidence>
<dbReference type="EMBL" id="KZ293433">
    <property type="protein sequence ID" value="PBK68387.1"/>
    <property type="molecule type" value="Genomic_DNA"/>
</dbReference>
<evidence type="ECO:0000313" key="1">
    <source>
        <dbReference type="EMBL" id="PBK68387.1"/>
    </source>
</evidence>
<organism evidence="1 2">
    <name type="scientific">Armillaria solidipes</name>
    <dbReference type="NCBI Taxonomy" id="1076256"/>
    <lineage>
        <taxon>Eukaryota</taxon>
        <taxon>Fungi</taxon>
        <taxon>Dikarya</taxon>
        <taxon>Basidiomycota</taxon>
        <taxon>Agaricomycotina</taxon>
        <taxon>Agaricomycetes</taxon>
        <taxon>Agaricomycetidae</taxon>
        <taxon>Agaricales</taxon>
        <taxon>Marasmiineae</taxon>
        <taxon>Physalacriaceae</taxon>
        <taxon>Armillaria</taxon>
    </lineage>
</organism>
<accession>A0A2H3BUY5</accession>
<dbReference type="AlphaFoldDB" id="A0A2H3BUY5"/>
<keyword evidence="2" id="KW-1185">Reference proteome</keyword>
<proteinExistence type="predicted"/>
<reference evidence="2" key="1">
    <citation type="journal article" date="2017" name="Nat. Ecol. Evol.">
        <title>Genome expansion and lineage-specific genetic innovations in the forest pathogenic fungi Armillaria.</title>
        <authorList>
            <person name="Sipos G."/>
            <person name="Prasanna A.N."/>
            <person name="Walter M.C."/>
            <person name="O'Connor E."/>
            <person name="Balint B."/>
            <person name="Krizsan K."/>
            <person name="Kiss B."/>
            <person name="Hess J."/>
            <person name="Varga T."/>
            <person name="Slot J."/>
            <person name="Riley R."/>
            <person name="Boka B."/>
            <person name="Rigling D."/>
            <person name="Barry K."/>
            <person name="Lee J."/>
            <person name="Mihaltcheva S."/>
            <person name="LaButti K."/>
            <person name="Lipzen A."/>
            <person name="Waldron R."/>
            <person name="Moloney N.M."/>
            <person name="Sperisen C."/>
            <person name="Kredics L."/>
            <person name="Vagvoelgyi C."/>
            <person name="Patrignani A."/>
            <person name="Fitzpatrick D."/>
            <person name="Nagy I."/>
            <person name="Doyle S."/>
            <person name="Anderson J.B."/>
            <person name="Grigoriev I.V."/>
            <person name="Gueldener U."/>
            <person name="Muensterkoetter M."/>
            <person name="Nagy L.G."/>
        </authorList>
    </citation>
    <scope>NUCLEOTIDE SEQUENCE [LARGE SCALE GENOMIC DNA]</scope>
    <source>
        <strain evidence="2">28-4</strain>
    </source>
</reference>
<dbReference type="Proteomes" id="UP000218334">
    <property type="component" value="Unassembled WGS sequence"/>
</dbReference>
<feature type="non-terminal residue" evidence="1">
    <location>
        <position position="1"/>
    </location>
</feature>